<dbReference type="GO" id="GO:0034045">
    <property type="term" value="C:phagophore assembly site membrane"/>
    <property type="evidence" value="ECO:0007669"/>
    <property type="project" value="UniProtKB-SubCell"/>
</dbReference>
<feature type="compositionally biased region" description="Low complexity" evidence="8">
    <location>
        <begin position="34"/>
        <end position="45"/>
    </location>
</feature>
<comment type="similarity">
    <text evidence="1 6">Belongs to the ATG17 family.</text>
</comment>
<evidence type="ECO:0000256" key="8">
    <source>
        <dbReference type="SAM" id="MobiDB-lite"/>
    </source>
</evidence>
<feature type="coiled-coil region" evidence="7">
    <location>
        <begin position="336"/>
        <end position="370"/>
    </location>
</feature>
<dbReference type="GO" id="GO:0034727">
    <property type="term" value="P:piecemeal microautophagy of the nucleus"/>
    <property type="evidence" value="ECO:0007669"/>
    <property type="project" value="TreeGrafter"/>
</dbReference>
<dbReference type="OrthoDB" id="1937984at2759"/>
<dbReference type="GO" id="GO:0060090">
    <property type="term" value="F:molecular adaptor activity"/>
    <property type="evidence" value="ECO:0007669"/>
    <property type="project" value="TreeGrafter"/>
</dbReference>
<keyword evidence="3 6" id="KW-0963">Cytoplasm</keyword>
<evidence type="ECO:0000313" key="10">
    <source>
        <dbReference type="EMBL" id="KAF4962388.1"/>
    </source>
</evidence>
<proteinExistence type="inferred from homology"/>
<evidence type="ECO:0000259" key="9">
    <source>
        <dbReference type="Pfam" id="PF04108"/>
    </source>
</evidence>
<dbReference type="GO" id="GO:0030295">
    <property type="term" value="F:protein kinase activator activity"/>
    <property type="evidence" value="ECO:0007669"/>
    <property type="project" value="TreeGrafter"/>
</dbReference>
<accession>A0A8H4X588</accession>
<evidence type="ECO:0000256" key="1">
    <source>
        <dbReference type="ARBA" id="ARBA00006259"/>
    </source>
</evidence>
<name>A0A8H4X588_9HYPO</name>
<evidence type="ECO:0000313" key="11">
    <source>
        <dbReference type="Proteomes" id="UP000622797"/>
    </source>
</evidence>
<comment type="function">
    <text evidence="6">Autophagy-specific protein that functions in response to autophagy-inducing signals as a scaffold to recruit other ATG proteins to organize preautophagosomal structure (PAS) formation. Modulates the timing and magnitude of the autophagy response, such as the size of the sequestering vesicles. Plays particularly a role in pexophagy and nucleophagy.</text>
</comment>
<evidence type="ECO:0000256" key="4">
    <source>
        <dbReference type="ARBA" id="ARBA00023006"/>
    </source>
</evidence>
<evidence type="ECO:0000256" key="6">
    <source>
        <dbReference type="RuleBase" id="RU368080"/>
    </source>
</evidence>
<keyword evidence="4 6" id="KW-0072">Autophagy</keyword>
<reference evidence="10" key="1">
    <citation type="journal article" date="2020" name="BMC Genomics">
        <title>Correction to: Identification and distribution of gene clusters required for synthesis of sphingolipid metabolism inhibitors in diverse species of the filamentous fungus Fusarium.</title>
        <authorList>
            <person name="Kim H.S."/>
            <person name="Lohmar J.M."/>
            <person name="Busman M."/>
            <person name="Brown D.W."/>
            <person name="Naumann T.A."/>
            <person name="Divon H.H."/>
            <person name="Lysoe E."/>
            <person name="Uhlig S."/>
            <person name="Proctor R.H."/>
        </authorList>
    </citation>
    <scope>NUCLEOTIDE SEQUENCE</scope>
    <source>
        <strain evidence="10">NRRL 20472</strain>
    </source>
</reference>
<dbReference type="PANTHER" id="PTHR28005">
    <property type="entry name" value="AUTOPHAGY-RELATED PROTEIN 17"/>
    <property type="match status" value="1"/>
</dbReference>
<evidence type="ECO:0000256" key="3">
    <source>
        <dbReference type="ARBA" id="ARBA00022490"/>
    </source>
</evidence>
<dbReference type="Proteomes" id="UP000622797">
    <property type="component" value="Unassembled WGS sequence"/>
</dbReference>
<dbReference type="GO" id="GO:0000045">
    <property type="term" value="P:autophagosome assembly"/>
    <property type="evidence" value="ECO:0007669"/>
    <property type="project" value="TreeGrafter"/>
</dbReference>
<feature type="domain" description="Autophagy protein ATG17-like" evidence="9">
    <location>
        <begin position="74"/>
        <end position="480"/>
    </location>
</feature>
<feature type="region of interest" description="Disordered" evidence="8">
    <location>
        <begin position="1"/>
        <end position="51"/>
    </location>
</feature>
<evidence type="ECO:0000256" key="5">
    <source>
        <dbReference type="ARBA" id="ARBA00023136"/>
    </source>
</evidence>
<dbReference type="GO" id="GO:0000422">
    <property type="term" value="P:autophagy of mitochondrion"/>
    <property type="evidence" value="ECO:0007669"/>
    <property type="project" value="TreeGrafter"/>
</dbReference>
<keyword evidence="11" id="KW-1185">Reference proteome</keyword>
<keyword evidence="5" id="KW-0472">Membrane</keyword>
<feature type="compositionally biased region" description="Basic residues" evidence="8">
    <location>
        <begin position="23"/>
        <end position="33"/>
    </location>
</feature>
<sequence>MASSSATSLRRSHGSSGASSGHSHPHSNSHSRHSNSNSNSNSRSRSFTHQDVDSGAHSISIDTLVNHLLVAKRSLSSMTLVLRANEIANAARQSHEDVAILAAQAGFLRTSIVDQAAILVRVRRSLQSTYDWGKKDFKKLVKSMDLVDGQLEHTMVMLRETGVESVFRPKGEDRRSLLDFIDEGGVHGVREAMKKSIQELQTIQQSFDGDLLRFDTDIRNLKKIIVDTPSLSRDTHDASNPPTDELLESLVDHSANMAQLLVSLTHHFDMCVTAIRTTEGGVALARRRAAEATQSQGSDGVSISGVIAEQESNVSDLEPKTSKDRAEMLKVVVQDAGEVDDVVQEIQERLTAMEQEYTVLQEQHENSKQAYSGMLQAYAVLGDIGDRLADYLAAEGDFKSRWDMEKEGVYTKLQEMQQLKEFYERYASAYDSLILEVERRRAVDDRVRSIYRKAQESVDKLLGADRSSRDTFRQDVGEFLPTDLWSGMQGSARKWAVVPVNGEGETDASDEGPALRRSVVEAARERLGRAGEVRR</sequence>
<dbReference type="Pfam" id="PF04108">
    <property type="entry name" value="ATG17_like"/>
    <property type="match status" value="1"/>
</dbReference>
<dbReference type="GO" id="GO:1990316">
    <property type="term" value="C:Atg1/ULK1 kinase complex"/>
    <property type="evidence" value="ECO:0007669"/>
    <property type="project" value="TreeGrafter"/>
</dbReference>
<reference evidence="10" key="2">
    <citation type="submission" date="2020-05" db="EMBL/GenBank/DDBJ databases">
        <authorList>
            <person name="Kim H.-S."/>
            <person name="Proctor R.H."/>
            <person name="Brown D.W."/>
        </authorList>
    </citation>
    <scope>NUCLEOTIDE SEQUENCE</scope>
    <source>
        <strain evidence="10">NRRL 20472</strain>
    </source>
</reference>
<dbReference type="InterPro" id="IPR007240">
    <property type="entry name" value="Atg17"/>
</dbReference>
<comment type="subcellular location">
    <subcellularLocation>
        <location evidence="6">Cytoplasm</location>
    </subcellularLocation>
    <subcellularLocation>
        <location evidence="6">Preautophagosomal structure membrane</location>
        <topology evidence="6">Peripheral membrane protein</topology>
    </subcellularLocation>
</comment>
<protein>
    <recommendedName>
        <fullName evidence="2 6">Autophagy-related protein 17</fullName>
    </recommendedName>
</protein>
<dbReference type="AlphaFoldDB" id="A0A8H4X588"/>
<evidence type="ECO:0000256" key="2">
    <source>
        <dbReference type="ARBA" id="ARBA00013806"/>
    </source>
</evidence>
<organism evidence="10 11">
    <name type="scientific">Fusarium sarcochroum</name>
    <dbReference type="NCBI Taxonomy" id="1208366"/>
    <lineage>
        <taxon>Eukaryota</taxon>
        <taxon>Fungi</taxon>
        <taxon>Dikarya</taxon>
        <taxon>Ascomycota</taxon>
        <taxon>Pezizomycotina</taxon>
        <taxon>Sordariomycetes</taxon>
        <taxon>Hypocreomycetidae</taxon>
        <taxon>Hypocreales</taxon>
        <taxon>Nectriaceae</taxon>
        <taxon>Fusarium</taxon>
        <taxon>Fusarium lateritium species complex</taxon>
    </lineage>
</organism>
<keyword evidence="7" id="KW-0175">Coiled coil</keyword>
<dbReference type="EMBL" id="JABEXW010000545">
    <property type="protein sequence ID" value="KAF4962388.1"/>
    <property type="molecule type" value="Genomic_DNA"/>
</dbReference>
<evidence type="ECO:0000256" key="7">
    <source>
        <dbReference type="SAM" id="Coils"/>
    </source>
</evidence>
<dbReference type="PANTHER" id="PTHR28005:SF1">
    <property type="entry name" value="AUTOPHAGY-RELATED PROTEIN 17"/>
    <property type="match status" value="1"/>
</dbReference>
<gene>
    <name evidence="10" type="ORF">FSARC_9532</name>
</gene>
<dbReference type="InterPro" id="IPR045326">
    <property type="entry name" value="ATG17-like_dom"/>
</dbReference>
<comment type="caution">
    <text evidence="10">The sequence shown here is derived from an EMBL/GenBank/DDBJ whole genome shotgun (WGS) entry which is preliminary data.</text>
</comment>